<evidence type="ECO:0000313" key="2">
    <source>
        <dbReference type="EMBL" id="RYR37516.1"/>
    </source>
</evidence>
<proteinExistence type="predicted"/>
<protein>
    <submittedName>
        <fullName evidence="2">Uncharacterized protein</fullName>
    </submittedName>
</protein>
<dbReference type="STRING" id="3818.A0A445BFT3"/>
<feature type="compositionally biased region" description="Basic and acidic residues" evidence="1">
    <location>
        <begin position="1"/>
        <end position="11"/>
    </location>
</feature>
<dbReference type="EMBL" id="SDMP01000009">
    <property type="protein sequence ID" value="RYR37516.1"/>
    <property type="molecule type" value="Genomic_DNA"/>
</dbReference>
<gene>
    <name evidence="2" type="ORF">Ahy_A09g042394</name>
</gene>
<organism evidence="2 3">
    <name type="scientific">Arachis hypogaea</name>
    <name type="common">Peanut</name>
    <dbReference type="NCBI Taxonomy" id="3818"/>
    <lineage>
        <taxon>Eukaryota</taxon>
        <taxon>Viridiplantae</taxon>
        <taxon>Streptophyta</taxon>
        <taxon>Embryophyta</taxon>
        <taxon>Tracheophyta</taxon>
        <taxon>Spermatophyta</taxon>
        <taxon>Magnoliopsida</taxon>
        <taxon>eudicotyledons</taxon>
        <taxon>Gunneridae</taxon>
        <taxon>Pentapetalae</taxon>
        <taxon>rosids</taxon>
        <taxon>fabids</taxon>
        <taxon>Fabales</taxon>
        <taxon>Fabaceae</taxon>
        <taxon>Papilionoideae</taxon>
        <taxon>50 kb inversion clade</taxon>
        <taxon>dalbergioids sensu lato</taxon>
        <taxon>Dalbergieae</taxon>
        <taxon>Pterocarpus clade</taxon>
        <taxon>Arachis</taxon>
    </lineage>
</organism>
<comment type="caution">
    <text evidence="2">The sequence shown here is derived from an EMBL/GenBank/DDBJ whole genome shotgun (WGS) entry which is preliminary data.</text>
</comment>
<evidence type="ECO:0000256" key="1">
    <source>
        <dbReference type="SAM" id="MobiDB-lite"/>
    </source>
</evidence>
<sequence>MAPKKQDDGSTKKRKQIPALDSNTEASHESPSKVPKLSASKKPFKSLKTRKPDAVPKDKTKKAPFIGRKRRLHAKELAEARKKKRKRHFTLEQVLL</sequence>
<name>A0A445BFT3_ARAHY</name>
<evidence type="ECO:0000313" key="3">
    <source>
        <dbReference type="Proteomes" id="UP000289738"/>
    </source>
</evidence>
<feature type="region of interest" description="Disordered" evidence="1">
    <location>
        <begin position="1"/>
        <end position="64"/>
    </location>
</feature>
<accession>A0A445BFT3</accession>
<dbReference type="AlphaFoldDB" id="A0A445BFT3"/>
<keyword evidence="3" id="KW-1185">Reference proteome</keyword>
<reference evidence="2 3" key="1">
    <citation type="submission" date="2019-01" db="EMBL/GenBank/DDBJ databases">
        <title>Sequencing of cultivated peanut Arachis hypogaea provides insights into genome evolution and oil improvement.</title>
        <authorList>
            <person name="Chen X."/>
        </authorList>
    </citation>
    <scope>NUCLEOTIDE SEQUENCE [LARGE SCALE GENOMIC DNA]</scope>
    <source>
        <strain evidence="3">cv. Fuhuasheng</strain>
        <tissue evidence="2">Leaves</tissue>
    </source>
</reference>
<dbReference type="Proteomes" id="UP000289738">
    <property type="component" value="Chromosome A09"/>
</dbReference>